<dbReference type="KEGG" id="paln:B0W48_16475"/>
<feature type="chain" id="PRO_5010213818" description="Lipoprotein" evidence="1">
    <location>
        <begin position="26"/>
        <end position="178"/>
    </location>
</feature>
<evidence type="ECO:0008006" key="4">
    <source>
        <dbReference type="Google" id="ProtNLM"/>
    </source>
</evidence>
<keyword evidence="1" id="KW-0732">Signal</keyword>
<dbReference type="PROSITE" id="PS51257">
    <property type="entry name" value="PROKAR_LIPOPROTEIN"/>
    <property type="match status" value="1"/>
</dbReference>
<dbReference type="RefSeq" id="WP_077537875.1">
    <property type="nucleotide sequence ID" value="NZ_CP019628.1"/>
</dbReference>
<evidence type="ECO:0000256" key="1">
    <source>
        <dbReference type="SAM" id="SignalP"/>
    </source>
</evidence>
<evidence type="ECO:0000313" key="2">
    <source>
        <dbReference type="EMBL" id="AQQ01226.1"/>
    </source>
</evidence>
<gene>
    <name evidence="2" type="ORF">B0W48_16475</name>
</gene>
<accession>A0A1Q2H1H0</accession>
<dbReference type="AlphaFoldDB" id="A0A1Q2H1H0"/>
<organism evidence="2 3">
    <name type="scientific">Pseudoalteromonas aliena</name>
    <dbReference type="NCBI Taxonomy" id="247523"/>
    <lineage>
        <taxon>Bacteria</taxon>
        <taxon>Pseudomonadati</taxon>
        <taxon>Pseudomonadota</taxon>
        <taxon>Gammaproteobacteria</taxon>
        <taxon>Alteromonadales</taxon>
        <taxon>Pseudoalteromonadaceae</taxon>
        <taxon>Pseudoalteromonas</taxon>
    </lineage>
</organism>
<dbReference type="Proteomes" id="UP000188243">
    <property type="component" value="Chromosome"/>
</dbReference>
<sequence length="178" mass="19069">MQIKNITLIASLFVVITGCSNIPQAAIDVNKQVSVGINALGENGVEMVKAWELSAYSMLDEKWSKVYAKANESYRSKKSIAQNAVLTAQQQEGVAGLSALIRDEVRSKINAKANSMKSIIMSNTKNTISANESITNLLISANAIVNFQQSAVKEVGKIIPIPPAISTFINDSLNTAGL</sequence>
<reference evidence="2 3" key="1">
    <citation type="submission" date="2017-02" db="EMBL/GenBank/DDBJ databases">
        <title>Complete genome sequence of the cold-active Pseudoalteromonas aliena strain EH1 isolated from Arctic seawater.</title>
        <authorList>
            <person name="Kim E."/>
            <person name="Heo E."/>
            <person name="Kim H."/>
            <person name="Kim D."/>
        </authorList>
    </citation>
    <scope>NUCLEOTIDE SEQUENCE [LARGE SCALE GENOMIC DNA]</scope>
    <source>
        <strain evidence="2 3">EH1</strain>
    </source>
</reference>
<proteinExistence type="predicted"/>
<dbReference type="STRING" id="247523.B0W48_16475"/>
<name>A0A1Q2H1H0_9GAMM</name>
<feature type="signal peptide" evidence="1">
    <location>
        <begin position="1"/>
        <end position="25"/>
    </location>
</feature>
<dbReference type="EMBL" id="CP019628">
    <property type="protein sequence ID" value="AQQ01226.1"/>
    <property type="molecule type" value="Genomic_DNA"/>
</dbReference>
<protein>
    <recommendedName>
        <fullName evidence="4">Lipoprotein</fullName>
    </recommendedName>
</protein>
<evidence type="ECO:0000313" key="3">
    <source>
        <dbReference type="Proteomes" id="UP000188243"/>
    </source>
</evidence>